<reference evidence="3 4" key="1">
    <citation type="submission" date="2016-05" db="EMBL/GenBank/DDBJ databases">
        <authorList>
            <person name="Naeem Raeece"/>
        </authorList>
    </citation>
    <scope>NUCLEOTIDE SEQUENCE [LARGE SCALE GENOMIC DNA]</scope>
</reference>
<organism evidence="2 3">
    <name type="scientific">Plasmodium ovale wallikeri</name>
    <dbReference type="NCBI Taxonomy" id="864142"/>
    <lineage>
        <taxon>Eukaryota</taxon>
        <taxon>Sar</taxon>
        <taxon>Alveolata</taxon>
        <taxon>Apicomplexa</taxon>
        <taxon>Aconoidasida</taxon>
        <taxon>Haemosporida</taxon>
        <taxon>Plasmodiidae</taxon>
        <taxon>Plasmodium</taxon>
        <taxon>Plasmodium (Plasmodium)</taxon>
    </lineage>
</organism>
<evidence type="ECO:0000313" key="4">
    <source>
        <dbReference type="Proteomes" id="UP000078555"/>
    </source>
</evidence>
<dbReference type="EMBL" id="FLRD01000147">
    <property type="protein sequence ID" value="SBT47560.1"/>
    <property type="molecule type" value="Genomic_DNA"/>
</dbReference>
<sequence length="90" mass="9880">MRCQTVGNTCLTQKTGSEGVLSTQVFVANGKINHNSLLPQACNITARDLWIIIPQPQIALEEVTLLSSSYRDSNAFTKLARYVSFNSTFG</sequence>
<accession>A0A1A8ZVB8</accession>
<name>A0A1A8ZVB8_PLAOA</name>
<evidence type="ECO:0000313" key="3">
    <source>
        <dbReference type="Proteomes" id="UP000078550"/>
    </source>
</evidence>
<gene>
    <name evidence="1" type="ORF">POVWA1_055920</name>
    <name evidence="2" type="ORF">POVWA2_054810</name>
</gene>
<evidence type="ECO:0000313" key="1">
    <source>
        <dbReference type="EMBL" id="SBT47560.1"/>
    </source>
</evidence>
<dbReference type="EMBL" id="FLRE01000188">
    <property type="protein sequence ID" value="SBT47781.1"/>
    <property type="molecule type" value="Genomic_DNA"/>
</dbReference>
<dbReference type="AlphaFoldDB" id="A0A1A8ZVB8"/>
<reference evidence="2" key="2">
    <citation type="submission" date="2016-05" db="EMBL/GenBank/DDBJ databases">
        <authorList>
            <person name="Lavstsen T."/>
            <person name="Jespersen J.S."/>
        </authorList>
    </citation>
    <scope>NUCLEOTIDE SEQUENCE [LARGE SCALE GENOMIC DNA]</scope>
</reference>
<dbReference type="Proteomes" id="UP000078555">
    <property type="component" value="Unassembled WGS sequence"/>
</dbReference>
<dbReference type="Proteomes" id="UP000078550">
    <property type="component" value="Unassembled WGS sequence"/>
</dbReference>
<protein>
    <submittedName>
        <fullName evidence="2">Uncharacterized protein</fullName>
    </submittedName>
</protein>
<proteinExistence type="predicted"/>
<keyword evidence="4" id="KW-1185">Reference proteome</keyword>
<evidence type="ECO:0000313" key="2">
    <source>
        <dbReference type="EMBL" id="SBT47781.1"/>
    </source>
</evidence>